<dbReference type="Gene3D" id="3.30.390.80">
    <property type="entry name" value="DNA repair protein Rad52/59/22"/>
    <property type="match status" value="1"/>
</dbReference>
<dbReference type="GO" id="GO:0006302">
    <property type="term" value="P:double-strand break repair"/>
    <property type="evidence" value="ECO:0007669"/>
    <property type="project" value="UniProtKB-ARBA"/>
</dbReference>
<dbReference type="ExpressionAtlas" id="E0CZA6">
    <property type="expression patterns" value="baseline and differential"/>
</dbReference>
<name>E0CZA6_MOUSE</name>
<dbReference type="InterPro" id="IPR042525">
    <property type="entry name" value="Rad52_Rad59_Rad22_sf"/>
</dbReference>
<dbReference type="MGI" id="MGI:101949">
    <property type="gene designation" value="Rad52"/>
</dbReference>
<reference evidence="1 3" key="2">
    <citation type="journal article" date="2011" name="PLoS Biol.">
        <title>Modernizing reference genome assemblies.</title>
        <authorList>
            <person name="Church D.M."/>
            <person name="Schneider V.A."/>
            <person name="Graves T."/>
            <person name="Auger K."/>
            <person name="Cunningham F."/>
            <person name="Bouk N."/>
            <person name="Chen H.C."/>
            <person name="Agarwala R."/>
            <person name="McLaren W.M."/>
            <person name="Ritchie G.R."/>
            <person name="Albracht D."/>
            <person name="Kremitzki M."/>
            <person name="Rock S."/>
            <person name="Kotkiewicz H."/>
            <person name="Kremitzki C."/>
            <person name="Wollam A."/>
            <person name="Trani L."/>
            <person name="Fulton L."/>
            <person name="Fulton R."/>
            <person name="Matthews L."/>
            <person name="Whitehead S."/>
            <person name="Chow W."/>
            <person name="Torrance J."/>
            <person name="Dunn M."/>
            <person name="Harden G."/>
            <person name="Threadgold G."/>
            <person name="Wood J."/>
            <person name="Collins J."/>
            <person name="Heath P."/>
            <person name="Griffiths G."/>
            <person name="Pelan S."/>
            <person name="Grafham D."/>
            <person name="Eichler E.E."/>
            <person name="Weinstock G."/>
            <person name="Mardis E.R."/>
            <person name="Wilson R.K."/>
            <person name="Howe K."/>
            <person name="Flicek P."/>
            <person name="Hubbard T."/>
        </authorList>
    </citation>
    <scope>NUCLEOTIDE SEQUENCE [LARGE SCALE GENOMIC DNA]</scope>
    <source>
        <strain evidence="1 3">C57BL/6J</strain>
    </source>
</reference>
<dbReference type="VEuPathDB" id="HostDB:ENSMUSG00000030166"/>
<reference evidence="1" key="3">
    <citation type="submission" date="2025-08" db="UniProtKB">
        <authorList>
            <consortium name="Ensembl"/>
        </authorList>
    </citation>
    <scope>IDENTIFICATION</scope>
    <source>
        <strain evidence="1">C57BL/6J</strain>
    </source>
</reference>
<dbReference type="Antibodypedia" id="10276">
    <property type="antibodies" value="425 antibodies from 36 providers"/>
</dbReference>
<evidence type="ECO:0000313" key="3">
    <source>
        <dbReference type="Proteomes" id="UP000000589"/>
    </source>
</evidence>
<reference evidence="1" key="4">
    <citation type="submission" date="2025-09" db="UniProtKB">
        <authorList>
            <consortium name="Ensembl"/>
        </authorList>
    </citation>
    <scope>IDENTIFICATION</scope>
    <source>
        <strain evidence="1">C57BL/6J</strain>
    </source>
</reference>
<dbReference type="PANTHER" id="PTHR12132:SF1">
    <property type="entry name" value="DNA REPAIR PROTEIN RAD52 HOMOLOG"/>
    <property type="match status" value="1"/>
</dbReference>
<reference evidence="1 3" key="1">
    <citation type="journal article" date="2009" name="PLoS Biol.">
        <title>Lineage-specific biology revealed by a finished genome assembly of the mouse.</title>
        <authorList>
            <consortium name="Mouse Genome Sequencing Consortium"/>
            <person name="Church D.M."/>
            <person name="Goodstadt L."/>
            <person name="Hillier L.W."/>
            <person name="Zody M.C."/>
            <person name="Goldstein S."/>
            <person name="She X."/>
            <person name="Bult C.J."/>
            <person name="Agarwala R."/>
            <person name="Cherry J.L."/>
            <person name="DiCuccio M."/>
            <person name="Hlavina W."/>
            <person name="Kapustin Y."/>
            <person name="Meric P."/>
            <person name="Maglott D."/>
            <person name="Birtle Z."/>
            <person name="Marques A.C."/>
            <person name="Graves T."/>
            <person name="Zhou S."/>
            <person name="Teague B."/>
            <person name="Potamousis K."/>
            <person name="Churas C."/>
            <person name="Place M."/>
            <person name="Herschleb J."/>
            <person name="Runnheim R."/>
            <person name="Forrest D."/>
            <person name="Amos-Landgraf J."/>
            <person name="Schwartz D.C."/>
            <person name="Cheng Z."/>
            <person name="Lindblad-Toh K."/>
            <person name="Eichler E.E."/>
            <person name="Ponting C.P."/>
        </authorList>
    </citation>
    <scope>NUCLEOTIDE SEQUENCE [LARGE SCALE GENOMIC DNA]</scope>
    <source>
        <strain evidence="1 3">C57BL/6J</strain>
    </source>
</reference>
<organism evidence="1 3">
    <name type="scientific">Mus musculus</name>
    <name type="common">Mouse</name>
    <dbReference type="NCBI Taxonomy" id="10090"/>
    <lineage>
        <taxon>Eukaryota</taxon>
        <taxon>Metazoa</taxon>
        <taxon>Chordata</taxon>
        <taxon>Craniata</taxon>
        <taxon>Vertebrata</taxon>
        <taxon>Euteleostomi</taxon>
        <taxon>Mammalia</taxon>
        <taxon>Eutheria</taxon>
        <taxon>Euarchontoglires</taxon>
        <taxon>Glires</taxon>
        <taxon>Rodentia</taxon>
        <taxon>Myomorpha</taxon>
        <taxon>Muroidea</taxon>
        <taxon>Muridae</taxon>
        <taxon>Murinae</taxon>
        <taxon>Mus</taxon>
        <taxon>Mus</taxon>
    </lineage>
</organism>
<evidence type="ECO:0000313" key="1">
    <source>
        <dbReference type="Ensembl" id="ENSMUSP00000125559.2"/>
    </source>
</evidence>
<dbReference type="GeneTree" id="ENSGT00390000008766"/>
<dbReference type="Proteomes" id="UP000000589">
    <property type="component" value="Chromosome 6"/>
</dbReference>
<dbReference type="AGR" id="MGI:101949"/>
<proteinExistence type="predicted"/>
<dbReference type="AlphaFoldDB" id="E0CZA6"/>
<dbReference type="PANTHER" id="PTHR12132">
    <property type="entry name" value="DNA REPAIR AND RECOMBINATION PROTEIN RAD52, RAD59"/>
    <property type="match status" value="1"/>
</dbReference>
<keyword evidence="3" id="KW-1185">Reference proteome</keyword>
<accession>E0CZA6</accession>
<protein>
    <submittedName>
        <fullName evidence="1">RAD52 homolog, DNA repair protein</fullName>
    </submittedName>
</protein>
<dbReference type="HOGENOM" id="CLU_2589113_0_0_1"/>
<evidence type="ECO:0000313" key="2">
    <source>
        <dbReference type="MGI" id="MGI:101949"/>
    </source>
</evidence>
<dbReference type="Bgee" id="ENSMUSG00000030166">
    <property type="expression patterns" value="Expressed in ascending aorta and 235 other cell types or tissues"/>
</dbReference>
<gene>
    <name evidence="1 2" type="primary">Rad52</name>
</gene>
<dbReference type="InterPro" id="IPR007232">
    <property type="entry name" value="Rad52_Rad59_Rad22"/>
</dbReference>
<dbReference type="GO" id="GO:0006310">
    <property type="term" value="P:DNA recombination"/>
    <property type="evidence" value="ECO:0007669"/>
    <property type="project" value="InterPro"/>
</dbReference>
<sequence length="80" mass="8693">MAGPEEAVHRGCDNHPPFVGGKSVLLFGQSQYTADEYQAIQKALRQRLGPEYISSRMAGGGQKILLTSTMASSTWESVHL</sequence>
<dbReference type="Ensembl" id="ENSMUST00000161045.8">
    <property type="protein sequence ID" value="ENSMUSP00000125559.2"/>
    <property type="gene ID" value="ENSMUSG00000030166.15"/>
</dbReference>
<dbReference type="ProteomicsDB" id="332764"/>
<dbReference type="SMR" id="E0CZA6"/>